<name>A0A200Q9Q5_MACCD</name>
<evidence type="ECO:0000259" key="3">
    <source>
        <dbReference type="Pfam" id="PF01138"/>
    </source>
</evidence>
<dbReference type="GO" id="GO:0000175">
    <property type="term" value="F:3'-5'-RNA exonuclease activity"/>
    <property type="evidence" value="ECO:0007669"/>
    <property type="project" value="TreeGrafter"/>
</dbReference>
<dbReference type="STRING" id="56857.A0A200Q9Q5"/>
<organism evidence="4 5">
    <name type="scientific">Macleaya cordata</name>
    <name type="common">Five-seeded plume-poppy</name>
    <name type="synonym">Bocconia cordata</name>
    <dbReference type="NCBI Taxonomy" id="56857"/>
    <lineage>
        <taxon>Eukaryota</taxon>
        <taxon>Viridiplantae</taxon>
        <taxon>Streptophyta</taxon>
        <taxon>Embryophyta</taxon>
        <taxon>Tracheophyta</taxon>
        <taxon>Spermatophyta</taxon>
        <taxon>Magnoliopsida</taxon>
        <taxon>Ranunculales</taxon>
        <taxon>Papaveraceae</taxon>
        <taxon>Papaveroideae</taxon>
        <taxon>Macleaya</taxon>
    </lineage>
</organism>
<dbReference type="GO" id="GO:0005829">
    <property type="term" value="C:cytosol"/>
    <property type="evidence" value="ECO:0007669"/>
    <property type="project" value="TreeGrafter"/>
</dbReference>
<dbReference type="InParanoid" id="A0A200Q9Q5"/>
<protein>
    <submittedName>
        <fullName evidence="4">Exoribonuclease</fullName>
    </submittedName>
</protein>
<dbReference type="GO" id="GO:0009570">
    <property type="term" value="C:chloroplast stroma"/>
    <property type="evidence" value="ECO:0007669"/>
    <property type="project" value="TreeGrafter"/>
</dbReference>
<feature type="domain" description="Exoribonuclease phosphorolytic" evidence="3">
    <location>
        <begin position="340"/>
        <end position="493"/>
    </location>
</feature>
<evidence type="ECO:0000256" key="2">
    <source>
        <dbReference type="SAM" id="MobiDB-lite"/>
    </source>
</evidence>
<evidence type="ECO:0000313" key="4">
    <source>
        <dbReference type="EMBL" id="OVA07181.1"/>
    </source>
</evidence>
<dbReference type="SUPFAM" id="SSF54211">
    <property type="entry name" value="Ribosomal protein S5 domain 2-like"/>
    <property type="match status" value="2"/>
</dbReference>
<sequence length="550" mass="60602">MASLLGRRTNPFFSSIPILLKRRRFGLPSICSTVSPRPLSSSASVSEEEYGETFKEEFEVASHVYTFETRPQYPDIVRFANASVVMATEGTKVFSAVARNPRGSNLLLSPDASAKGDSTGRNFLLSVDYQENQFGHRLGIPHMFMRRKCAPRERELVGRRIIERAIRPLFPAAGFKHQVDVMAGVLSSDGKLVPDVMAANATSAALMLSKIPWGGPIGVVRVGLKFGDLVVMDPFIDEFGVCRHLDMVYACTKDRTLMIDVQADPEFSEIDLKYAIILAHNEAQKYLEPQIRLAEKVGNVRKYPAVYGNKVRRGEELEKITQDQDILEKGVRIDGRRLDEVRPLRCESGNLSNVGRHGSSLFSLGDDTQVLCRVVRGDEGNSEIFDDYFGAPKLHYMFPPFSINEFGKCRENNDGLNSMREFGERWTLAEKALLNVLPLEEDFNCTVRVNSQVMASDDHQDHDDRSSSSSSSSTSTSMATVCGTSMALMDDGIISENIAGVSMGLVSTCKGLSAIQLDIQNPTTGADGNGNGIPVKIILECLEPALKALL</sequence>
<comment type="caution">
    <text evidence="4">The sequence shown here is derived from an EMBL/GenBank/DDBJ whole genome shotgun (WGS) entry which is preliminary data.</text>
</comment>
<reference evidence="4 5" key="1">
    <citation type="journal article" date="2017" name="Mol. Plant">
        <title>The Genome of Medicinal Plant Macleaya cordata Provides New Insights into Benzylisoquinoline Alkaloids Metabolism.</title>
        <authorList>
            <person name="Liu X."/>
            <person name="Liu Y."/>
            <person name="Huang P."/>
            <person name="Ma Y."/>
            <person name="Qing Z."/>
            <person name="Tang Q."/>
            <person name="Cao H."/>
            <person name="Cheng P."/>
            <person name="Zheng Y."/>
            <person name="Yuan Z."/>
            <person name="Zhou Y."/>
            <person name="Liu J."/>
            <person name="Tang Z."/>
            <person name="Zhuo Y."/>
            <person name="Zhang Y."/>
            <person name="Yu L."/>
            <person name="Huang J."/>
            <person name="Yang P."/>
            <person name="Peng Q."/>
            <person name="Zhang J."/>
            <person name="Jiang W."/>
            <person name="Zhang Z."/>
            <person name="Lin K."/>
            <person name="Ro D.K."/>
            <person name="Chen X."/>
            <person name="Xiong X."/>
            <person name="Shang Y."/>
            <person name="Huang S."/>
            <person name="Zeng J."/>
        </authorList>
    </citation>
    <scope>NUCLEOTIDE SEQUENCE [LARGE SCALE GENOMIC DNA]</scope>
    <source>
        <strain evidence="5">cv. BLH2017</strain>
        <tissue evidence="4">Root</tissue>
    </source>
</reference>
<dbReference type="Proteomes" id="UP000195402">
    <property type="component" value="Unassembled WGS sequence"/>
</dbReference>
<dbReference type="OMA" id="CTETISD"/>
<gene>
    <name evidence="4" type="ORF">BVC80_1289g102</name>
</gene>
<accession>A0A200Q9Q5</accession>
<dbReference type="InterPro" id="IPR027408">
    <property type="entry name" value="PNPase/RNase_PH_dom_sf"/>
</dbReference>
<feature type="compositionally biased region" description="Basic and acidic residues" evidence="2">
    <location>
        <begin position="456"/>
        <end position="466"/>
    </location>
</feature>
<feature type="region of interest" description="Disordered" evidence="2">
    <location>
        <begin position="454"/>
        <end position="477"/>
    </location>
</feature>
<evidence type="ECO:0000313" key="5">
    <source>
        <dbReference type="Proteomes" id="UP000195402"/>
    </source>
</evidence>
<dbReference type="InterPro" id="IPR001247">
    <property type="entry name" value="ExoRNase_PH_dom1"/>
</dbReference>
<keyword evidence="5" id="KW-1185">Reference proteome</keyword>
<dbReference type="EMBL" id="MVGT01002634">
    <property type="protein sequence ID" value="OVA07181.1"/>
    <property type="molecule type" value="Genomic_DNA"/>
</dbReference>
<dbReference type="GO" id="GO:0000965">
    <property type="term" value="P:mitochondrial RNA 3'-end processing"/>
    <property type="evidence" value="ECO:0007669"/>
    <property type="project" value="TreeGrafter"/>
</dbReference>
<dbReference type="PANTHER" id="PTHR11252:SF16">
    <property type="entry name" value="POLYRIBONUCLEOTIDE NUCLEOTIDYLTRANSFERASE 2, MITOCHONDRIAL"/>
    <property type="match status" value="1"/>
</dbReference>
<dbReference type="Gene3D" id="3.30.230.70">
    <property type="entry name" value="GHMP Kinase, N-terminal domain"/>
    <property type="match status" value="2"/>
</dbReference>
<dbReference type="Pfam" id="PF01138">
    <property type="entry name" value="RNase_PH"/>
    <property type="match status" value="2"/>
</dbReference>
<dbReference type="GO" id="GO:0000958">
    <property type="term" value="P:mitochondrial mRNA catabolic process"/>
    <property type="evidence" value="ECO:0007669"/>
    <property type="project" value="TreeGrafter"/>
</dbReference>
<evidence type="ECO:0000256" key="1">
    <source>
        <dbReference type="ARBA" id="ARBA00022884"/>
    </source>
</evidence>
<feature type="domain" description="Exoribonuclease phosphorolytic" evidence="3">
    <location>
        <begin position="76"/>
        <end position="212"/>
    </location>
</feature>
<dbReference type="GO" id="GO:0003723">
    <property type="term" value="F:RNA binding"/>
    <property type="evidence" value="ECO:0007669"/>
    <property type="project" value="UniProtKB-KW"/>
</dbReference>
<dbReference type="AlphaFoldDB" id="A0A200Q9Q5"/>
<dbReference type="InterPro" id="IPR012162">
    <property type="entry name" value="PNPase"/>
</dbReference>
<dbReference type="InterPro" id="IPR036345">
    <property type="entry name" value="ExoRNase_PH_dom2_sf"/>
</dbReference>
<proteinExistence type="predicted"/>
<dbReference type="PANTHER" id="PTHR11252">
    <property type="entry name" value="POLYRIBONUCLEOTIDE NUCLEOTIDYLTRANSFERASE"/>
    <property type="match status" value="1"/>
</dbReference>
<dbReference type="GO" id="GO:0005739">
    <property type="term" value="C:mitochondrion"/>
    <property type="evidence" value="ECO:0007669"/>
    <property type="project" value="TreeGrafter"/>
</dbReference>
<feature type="compositionally biased region" description="Low complexity" evidence="2">
    <location>
        <begin position="467"/>
        <end position="477"/>
    </location>
</feature>
<keyword evidence="1" id="KW-0694">RNA-binding</keyword>
<dbReference type="SUPFAM" id="SSF55666">
    <property type="entry name" value="Ribonuclease PH domain 2-like"/>
    <property type="match status" value="1"/>
</dbReference>
<dbReference type="InterPro" id="IPR020568">
    <property type="entry name" value="Ribosomal_Su5_D2-typ_SF"/>
</dbReference>
<dbReference type="OrthoDB" id="437922at2759"/>
<dbReference type="GO" id="GO:0004654">
    <property type="term" value="F:polyribonucleotide nucleotidyltransferase activity"/>
    <property type="evidence" value="ECO:0007669"/>
    <property type="project" value="InterPro"/>
</dbReference>